<comment type="caution">
    <text evidence="1">The sequence shown here is derived from an EMBL/GenBank/DDBJ whole genome shotgun (WGS) entry which is preliminary data.</text>
</comment>
<organism evidence="1 2">
    <name type="scientific">Lentibacillus salinarum</name>
    <dbReference type="NCBI Taxonomy" id="446820"/>
    <lineage>
        <taxon>Bacteria</taxon>
        <taxon>Bacillati</taxon>
        <taxon>Bacillota</taxon>
        <taxon>Bacilli</taxon>
        <taxon>Bacillales</taxon>
        <taxon>Bacillaceae</taxon>
        <taxon>Lentibacillus</taxon>
    </lineage>
</organism>
<evidence type="ECO:0000313" key="1">
    <source>
        <dbReference type="EMBL" id="MFD1363272.1"/>
    </source>
</evidence>
<accession>A0ABW3ZZS9</accession>
<evidence type="ECO:0000313" key="2">
    <source>
        <dbReference type="Proteomes" id="UP001597178"/>
    </source>
</evidence>
<keyword evidence="2" id="KW-1185">Reference proteome</keyword>
<dbReference type="RefSeq" id="WP_382402526.1">
    <property type="nucleotide sequence ID" value="NZ_JBHTNH010000051.1"/>
</dbReference>
<dbReference type="EMBL" id="JBHTNH010000051">
    <property type="protein sequence ID" value="MFD1363272.1"/>
    <property type="molecule type" value="Genomic_DNA"/>
</dbReference>
<gene>
    <name evidence="1" type="ORF">ACFQ4A_16800</name>
</gene>
<protein>
    <submittedName>
        <fullName evidence="1">Uncharacterized protein</fullName>
    </submittedName>
</protein>
<dbReference type="Proteomes" id="UP001597178">
    <property type="component" value="Unassembled WGS sequence"/>
</dbReference>
<name>A0ABW3ZZS9_9BACI</name>
<reference evidence="2" key="1">
    <citation type="journal article" date="2019" name="Int. J. Syst. Evol. Microbiol.">
        <title>The Global Catalogue of Microorganisms (GCM) 10K type strain sequencing project: providing services to taxonomists for standard genome sequencing and annotation.</title>
        <authorList>
            <consortium name="The Broad Institute Genomics Platform"/>
            <consortium name="The Broad Institute Genome Sequencing Center for Infectious Disease"/>
            <person name="Wu L."/>
            <person name="Ma J."/>
        </authorList>
    </citation>
    <scope>NUCLEOTIDE SEQUENCE [LARGE SCALE GENOMIC DNA]</scope>
    <source>
        <strain evidence="2">CCUG 54822</strain>
    </source>
</reference>
<sequence>MDEYINQILNHWEGEPLKGAKKIINKYGYPQEASLSKLTWHHNGPWKRTIVHRETVPHNFPHPHPDFLEQTIDYQVPLHLYDDITIFDGSLTIDRTKGEVSSMCDQEAMNMLSLNVMNDIVMGRCDIQGAKAFLAQTACRKLNMGVASPYTEELVFPKQYNTADPGICYFE</sequence>
<proteinExistence type="predicted"/>